<dbReference type="Pfam" id="PF26616">
    <property type="entry name" value="CorA-like"/>
    <property type="match status" value="1"/>
</dbReference>
<organism evidence="3 4">
    <name type="scientific">Cladonia borealis</name>
    <dbReference type="NCBI Taxonomy" id="184061"/>
    <lineage>
        <taxon>Eukaryota</taxon>
        <taxon>Fungi</taxon>
        <taxon>Dikarya</taxon>
        <taxon>Ascomycota</taxon>
        <taxon>Pezizomycotina</taxon>
        <taxon>Lecanoromycetes</taxon>
        <taxon>OSLEUM clade</taxon>
        <taxon>Lecanoromycetidae</taxon>
        <taxon>Lecanorales</taxon>
        <taxon>Lecanorineae</taxon>
        <taxon>Cladoniaceae</taxon>
        <taxon>Cladonia</taxon>
    </lineage>
</organism>
<protein>
    <recommendedName>
        <fullName evidence="2">CorA-like transporter domain-containing protein</fullName>
    </recommendedName>
</protein>
<keyword evidence="1" id="KW-0472">Membrane</keyword>
<evidence type="ECO:0000259" key="2">
    <source>
        <dbReference type="Pfam" id="PF26616"/>
    </source>
</evidence>
<dbReference type="Proteomes" id="UP001166286">
    <property type="component" value="Unassembled WGS sequence"/>
</dbReference>
<gene>
    <name evidence="3" type="ORF">JMJ35_003785</name>
</gene>
<name>A0AA39V303_9LECA</name>
<dbReference type="EMBL" id="JAFEKC020000006">
    <property type="protein sequence ID" value="KAK0514063.1"/>
    <property type="molecule type" value="Genomic_DNA"/>
</dbReference>
<keyword evidence="1" id="KW-1133">Transmembrane helix</keyword>
<feature type="transmembrane region" description="Helical" evidence="1">
    <location>
        <begin position="459"/>
        <end position="480"/>
    </location>
</feature>
<comment type="caution">
    <text evidence="3">The sequence shown here is derived from an EMBL/GenBank/DDBJ whole genome shotgun (WGS) entry which is preliminary data.</text>
</comment>
<sequence length="489" mass="55634">MDEYLKIKPQSPVYGDVPGLYRQQILQDSARVFKDDQGSVDLISWSKNAKGGLHPILSSLAKVLMKAFSIIRQKYTWDNLFITRDLLFNLLNINRVFFPFLDCVQAFGFRKNDDDEVWEGCHRACEWDPNCTRKMLGYGTEPQAPKSFKATDLSAHCFGFYTEIAYTFRYVINNGRTEGSPWSVRQTAVYQKTNLKTGCSIWILIQPNEAVLEHFKALCLQSVDGTEHSMAPHLAFLSSARVYWKAYIGQLRLSLQELDEKACFSRVGKAQPGDYNVSISDGQQLQKIRHKLDRSMLMLGGILAIIKSCKTHCADVERAGSCRREHTIRLELSQLINYFNYCKTVIRSLKESSNGTADLLKQICDFYLTDELRRSSKALEASMVALEHIAAAARTDNGDMLQLARYNREDTINLKTLTRITIVYLPGSLIATIFSSNLISFEPLGAAYQPSRMVVSRQFWIYVIVTLGFTVLTLCVSVILERRRGRRCP</sequence>
<evidence type="ECO:0000256" key="1">
    <source>
        <dbReference type="SAM" id="Phobius"/>
    </source>
</evidence>
<evidence type="ECO:0000313" key="4">
    <source>
        <dbReference type="Proteomes" id="UP001166286"/>
    </source>
</evidence>
<dbReference type="InterPro" id="IPR058257">
    <property type="entry name" value="CorA-like_dom"/>
</dbReference>
<accession>A0AA39V303</accession>
<proteinExistence type="predicted"/>
<dbReference type="Gene3D" id="1.20.58.340">
    <property type="entry name" value="Magnesium transport protein CorA, transmembrane region"/>
    <property type="match status" value="1"/>
</dbReference>
<dbReference type="AlphaFoldDB" id="A0AA39V303"/>
<feature type="domain" description="CorA-like transporter" evidence="2">
    <location>
        <begin position="161"/>
        <end position="261"/>
    </location>
</feature>
<keyword evidence="1" id="KW-0812">Transmembrane</keyword>
<evidence type="ECO:0000313" key="3">
    <source>
        <dbReference type="EMBL" id="KAK0514063.1"/>
    </source>
</evidence>
<reference evidence="3" key="1">
    <citation type="submission" date="2023-03" db="EMBL/GenBank/DDBJ databases">
        <title>Complete genome of Cladonia borealis.</title>
        <authorList>
            <person name="Park H."/>
        </authorList>
    </citation>
    <scope>NUCLEOTIDE SEQUENCE</scope>
    <source>
        <strain evidence="3">ANT050790</strain>
    </source>
</reference>
<keyword evidence="4" id="KW-1185">Reference proteome</keyword>